<reference evidence="1" key="1">
    <citation type="submission" date="2020-04" db="EMBL/GenBank/DDBJ databases">
        <authorList>
            <person name="Chiriac C."/>
            <person name="Salcher M."/>
            <person name="Ghai R."/>
            <person name="Kavagutti S V."/>
        </authorList>
    </citation>
    <scope>NUCLEOTIDE SEQUENCE</scope>
</reference>
<dbReference type="Gene3D" id="3.90.1720.10">
    <property type="entry name" value="endopeptidase domain like (from Nostoc punctiforme)"/>
    <property type="match status" value="1"/>
</dbReference>
<accession>A0A6J5MV38</accession>
<protein>
    <submittedName>
        <fullName evidence="1">Uncharacterized protein</fullName>
    </submittedName>
</protein>
<dbReference type="EMBL" id="LR796527">
    <property type="protein sequence ID" value="CAB4149841.1"/>
    <property type="molecule type" value="Genomic_DNA"/>
</dbReference>
<sequence>MNDMAVIHALWIGEKKPDRVSQWIQNVIGANYSHNAFIFEKTGMLWEATFDDEEKNCGVVSKPPRLAMQGCIIRARKKIELVVTNDYFEEWLEEERGKRYSQGQNAGTIWAWTQSLFRNGDDARNCSELLAAACQFSRYKFPRCKDYIKPTDTFKVIQPDIVDEVVDANWRFRL</sequence>
<organism evidence="1">
    <name type="scientific">uncultured Caudovirales phage</name>
    <dbReference type="NCBI Taxonomy" id="2100421"/>
    <lineage>
        <taxon>Viruses</taxon>
        <taxon>Duplodnaviria</taxon>
        <taxon>Heunggongvirae</taxon>
        <taxon>Uroviricota</taxon>
        <taxon>Caudoviricetes</taxon>
        <taxon>Peduoviridae</taxon>
        <taxon>Maltschvirus</taxon>
        <taxon>Maltschvirus maltsch</taxon>
    </lineage>
</organism>
<gene>
    <name evidence="1" type="ORF">UFOVP558_39</name>
</gene>
<proteinExistence type="predicted"/>
<name>A0A6J5MV38_9CAUD</name>
<evidence type="ECO:0000313" key="1">
    <source>
        <dbReference type="EMBL" id="CAB4149841.1"/>
    </source>
</evidence>